<sequence length="317" mass="35963">MDVELEEYTQYQETKLHEKPGFAYETYLCTIPLDFDRVNLHWHDQMEVIYIKKGRGTVSVNLESYPVEAGCIVPVLPGELHAIDGAPDGLMEYENIIFSLSILDSTETDDWCRHHVIQALRQGTLLFDRPIRPGTAFHDAAAAALDAADRACEARPQGFALVVKSQLFMFLHALYCNRHTGPVRPLVEETEWLKGVIAYVKAHYAERITVADAAAVSGYSPSHFMRIFRQETGQTFVDFLTDYRLSAAVYYLKETRDEIGVVAENCGFANLSYFIRRFNRKYGASPGRYRKLSRLGENEAIAAGEESTLSRTRSRRC</sequence>
<keyword evidence="3" id="KW-0804">Transcription</keyword>
<dbReference type="SMART" id="SM00342">
    <property type="entry name" value="HTH_ARAC"/>
    <property type="match status" value="1"/>
</dbReference>
<keyword evidence="2" id="KW-0238">DNA-binding</keyword>
<evidence type="ECO:0000313" key="5">
    <source>
        <dbReference type="EMBL" id="AHF25360.1"/>
    </source>
</evidence>
<protein>
    <submittedName>
        <fullName evidence="5">Transcriptional regulator, AraC family</fullName>
    </submittedName>
</protein>
<reference evidence="5" key="1">
    <citation type="journal article" date="2013" name="PLoS ONE">
        <title>Metagenomic insights into the carbohydrate-active enzymes carried by the microorganisms adhering to solid digesta in the rumen of cows.</title>
        <authorList>
            <person name="Wang L."/>
            <person name="Hatem A."/>
            <person name="Catalyurek U.V."/>
            <person name="Morrison M."/>
            <person name="Yu Z."/>
        </authorList>
    </citation>
    <scope>NUCLEOTIDE SEQUENCE</scope>
</reference>
<dbReference type="InterPro" id="IPR003313">
    <property type="entry name" value="AraC-bd"/>
</dbReference>
<evidence type="ECO:0000256" key="2">
    <source>
        <dbReference type="ARBA" id="ARBA00023125"/>
    </source>
</evidence>
<organism evidence="5">
    <name type="scientific">uncultured bacterium Contig1625</name>
    <dbReference type="NCBI Taxonomy" id="1393476"/>
    <lineage>
        <taxon>Bacteria</taxon>
        <taxon>environmental samples</taxon>
    </lineage>
</organism>
<dbReference type="PANTHER" id="PTHR43280:SF28">
    <property type="entry name" value="HTH-TYPE TRANSCRIPTIONAL ACTIVATOR RHAS"/>
    <property type="match status" value="1"/>
</dbReference>
<dbReference type="Pfam" id="PF12833">
    <property type="entry name" value="HTH_18"/>
    <property type="match status" value="1"/>
</dbReference>
<evidence type="ECO:0000259" key="4">
    <source>
        <dbReference type="PROSITE" id="PS01124"/>
    </source>
</evidence>
<accession>W0FQU3</accession>
<dbReference type="PANTHER" id="PTHR43280">
    <property type="entry name" value="ARAC-FAMILY TRANSCRIPTIONAL REGULATOR"/>
    <property type="match status" value="1"/>
</dbReference>
<dbReference type="InterPro" id="IPR037923">
    <property type="entry name" value="HTH-like"/>
</dbReference>
<dbReference type="PROSITE" id="PS01124">
    <property type="entry name" value="HTH_ARAC_FAMILY_2"/>
    <property type="match status" value="1"/>
</dbReference>
<dbReference type="GO" id="GO:0003700">
    <property type="term" value="F:DNA-binding transcription factor activity"/>
    <property type="evidence" value="ECO:0007669"/>
    <property type="project" value="InterPro"/>
</dbReference>
<dbReference type="Pfam" id="PF02311">
    <property type="entry name" value="AraC_binding"/>
    <property type="match status" value="1"/>
</dbReference>
<dbReference type="PRINTS" id="PR00032">
    <property type="entry name" value="HTHARAC"/>
</dbReference>
<proteinExistence type="predicted"/>
<dbReference type="SUPFAM" id="SSF51215">
    <property type="entry name" value="Regulatory protein AraC"/>
    <property type="match status" value="1"/>
</dbReference>
<dbReference type="Gene3D" id="1.10.10.60">
    <property type="entry name" value="Homeodomain-like"/>
    <property type="match status" value="2"/>
</dbReference>
<dbReference type="InterPro" id="IPR020449">
    <property type="entry name" value="Tscrpt_reg_AraC-type_HTH"/>
</dbReference>
<dbReference type="EMBL" id="KC246832">
    <property type="protein sequence ID" value="AHF25360.1"/>
    <property type="molecule type" value="Genomic_DNA"/>
</dbReference>
<dbReference type="AlphaFoldDB" id="W0FQU3"/>
<dbReference type="PROSITE" id="PS00041">
    <property type="entry name" value="HTH_ARAC_FAMILY_1"/>
    <property type="match status" value="1"/>
</dbReference>
<dbReference type="GO" id="GO:0043565">
    <property type="term" value="F:sequence-specific DNA binding"/>
    <property type="evidence" value="ECO:0007669"/>
    <property type="project" value="InterPro"/>
</dbReference>
<keyword evidence="1" id="KW-0805">Transcription regulation</keyword>
<dbReference type="InterPro" id="IPR018062">
    <property type="entry name" value="HTH_AraC-typ_CS"/>
</dbReference>
<dbReference type="SUPFAM" id="SSF46689">
    <property type="entry name" value="Homeodomain-like"/>
    <property type="match status" value="2"/>
</dbReference>
<evidence type="ECO:0000256" key="3">
    <source>
        <dbReference type="ARBA" id="ARBA00023163"/>
    </source>
</evidence>
<dbReference type="InterPro" id="IPR014710">
    <property type="entry name" value="RmlC-like_jellyroll"/>
</dbReference>
<feature type="domain" description="HTH araC/xylS-type" evidence="4">
    <location>
        <begin position="194"/>
        <end position="292"/>
    </location>
</feature>
<dbReference type="InterPro" id="IPR018060">
    <property type="entry name" value="HTH_AraC"/>
</dbReference>
<dbReference type="Gene3D" id="2.60.120.10">
    <property type="entry name" value="Jelly Rolls"/>
    <property type="match status" value="1"/>
</dbReference>
<dbReference type="InterPro" id="IPR009057">
    <property type="entry name" value="Homeodomain-like_sf"/>
</dbReference>
<evidence type="ECO:0000256" key="1">
    <source>
        <dbReference type="ARBA" id="ARBA00023015"/>
    </source>
</evidence>
<name>W0FQU3_9BACT</name>